<sequence>MAHRNSKTPRTYIEGFIAAAVTDKTQKAPRTRQAVERTPDLPDTTNVSNRNFGHGQVNSLKKQAANDSYVTPRQMIEDFMRSNQTVVASVRGKRGRSLDQSIVPSESSSVRSTRSSFPSIPNISRYGEKETPRTYIEGYLASVGSDVEETPALLPKRKKPLNRRSVQDIPSFSATRSYSSILNDSPEEELADQPQQIRWTRTRNKIELQVPTKDSVDVNDVDVPLQKELQRFKRPRTRNRIQLSVPPRQNEATKNVAEVEILRVDTPGAVVRPPAEQNALETPEVGDHTRSPENNSPLDHPPGEHITETIQEMNRERETRLSAAYEHEEPLPSSDYTKRTSLPPLQTSQSPIVTRPIFKADLQVKPVELISGKKGNQSLYSAPCQTLVSPKPVLPQSVQVSMPDVGLSPTSRVLMSQLNGTPQLTVPSSQLEAKSSRLSQSSVTHSLSQHELQTRATDEHLEDLPSSAYTERTSLHQLEVLQSPILTESISLADFVGNSMTPLSARRGKKSSFHGSLSQTLVSPHIVVTPKSVRDLELDREKVPTYQVMSEQNGNPQITDTSSQLVATSSYLSQSKVTHASSQQEIHTGETMGSVAFGQKNRSGFAALHRSSIPLNSEKEVGPSLVLAASPGIVRTSTPVDDEVHIQKTKRRKRKANTVDYTIPPSVVKKLLAIISKLKFSKEAVEEVCIWSEKYFDQMVKDLEAFAVHAGRKTITEADVELLIRRQGFVTEKRSLTSLIEQYLPHEYRSLLIPIARSGNHIEPM</sequence>
<dbReference type="CDD" id="cd22920">
    <property type="entry name" value="HFD_CENP-T"/>
    <property type="match status" value="1"/>
</dbReference>
<dbReference type="Proteomes" id="UP001195483">
    <property type="component" value="Unassembled WGS sequence"/>
</dbReference>
<feature type="compositionally biased region" description="Polar residues" evidence="6">
    <location>
        <begin position="339"/>
        <end position="348"/>
    </location>
</feature>
<evidence type="ECO:0000256" key="2">
    <source>
        <dbReference type="ARBA" id="ARBA00004286"/>
    </source>
</evidence>
<feature type="compositionally biased region" description="Polar residues" evidence="6">
    <location>
        <begin position="432"/>
        <end position="451"/>
    </location>
</feature>
<proteinExistence type="inferred from homology"/>
<dbReference type="Gene3D" id="1.10.20.10">
    <property type="entry name" value="Histone, subunit A"/>
    <property type="match status" value="1"/>
</dbReference>
<comment type="caution">
    <text evidence="8">The sequence shown here is derived from an EMBL/GenBank/DDBJ whole genome shotgun (WGS) entry which is preliminary data.</text>
</comment>
<evidence type="ECO:0000256" key="5">
    <source>
        <dbReference type="ARBA" id="ARBA00023242"/>
    </source>
</evidence>
<reference evidence="8" key="2">
    <citation type="journal article" date="2021" name="Genome Biol. Evol.">
        <title>Developing a high-quality reference genome for a parasitic bivalve with doubly uniparental inheritance (Bivalvia: Unionida).</title>
        <authorList>
            <person name="Smith C.H."/>
        </authorList>
    </citation>
    <scope>NUCLEOTIDE SEQUENCE</scope>
    <source>
        <strain evidence="8">CHS0354</strain>
        <tissue evidence="8">Mantle</tissue>
    </source>
</reference>
<evidence type="ECO:0000313" key="8">
    <source>
        <dbReference type="EMBL" id="KAK3596648.1"/>
    </source>
</evidence>
<dbReference type="GO" id="GO:0051382">
    <property type="term" value="P:kinetochore assembly"/>
    <property type="evidence" value="ECO:0007669"/>
    <property type="project" value="InterPro"/>
</dbReference>
<dbReference type="InterPro" id="IPR035425">
    <property type="entry name" value="CENP-T/H4_C"/>
</dbReference>
<protein>
    <recommendedName>
        <fullName evidence="7">CENP-T/Histone H4 histone fold domain-containing protein</fullName>
    </recommendedName>
</protein>
<comment type="similarity">
    <text evidence="3">Belongs to the CENP-T/CNN1 family.</text>
</comment>
<feature type="region of interest" description="Disordered" evidence="6">
    <location>
        <begin position="98"/>
        <end position="125"/>
    </location>
</feature>
<dbReference type="Pfam" id="PF15511">
    <property type="entry name" value="CENP-T_C"/>
    <property type="match status" value="1"/>
</dbReference>
<feature type="region of interest" description="Disordered" evidence="6">
    <location>
        <begin position="326"/>
        <end position="348"/>
    </location>
</feature>
<dbReference type="GO" id="GO:0003677">
    <property type="term" value="F:DNA binding"/>
    <property type="evidence" value="ECO:0007669"/>
    <property type="project" value="InterPro"/>
</dbReference>
<name>A0AAE0SS77_9BIVA</name>
<keyword evidence="4" id="KW-0158">Chromosome</keyword>
<evidence type="ECO:0000256" key="1">
    <source>
        <dbReference type="ARBA" id="ARBA00004123"/>
    </source>
</evidence>
<evidence type="ECO:0000256" key="3">
    <source>
        <dbReference type="ARBA" id="ARBA00010137"/>
    </source>
</evidence>
<feature type="compositionally biased region" description="Low complexity" evidence="6">
    <location>
        <begin position="101"/>
        <end position="120"/>
    </location>
</feature>
<keyword evidence="5" id="KW-0539">Nucleus</keyword>
<dbReference type="GO" id="GO:0000776">
    <property type="term" value="C:kinetochore"/>
    <property type="evidence" value="ECO:0007669"/>
    <property type="project" value="InterPro"/>
</dbReference>
<comment type="subcellular location">
    <subcellularLocation>
        <location evidence="2">Chromosome</location>
    </subcellularLocation>
    <subcellularLocation>
        <location evidence="1">Nucleus</location>
    </subcellularLocation>
</comment>
<dbReference type="SUPFAM" id="SSF47113">
    <property type="entry name" value="Histone-fold"/>
    <property type="match status" value="1"/>
</dbReference>
<feature type="region of interest" description="Disordered" evidence="6">
    <location>
        <begin position="432"/>
        <end position="455"/>
    </location>
</feature>
<evidence type="ECO:0000313" key="9">
    <source>
        <dbReference type="Proteomes" id="UP001195483"/>
    </source>
</evidence>
<feature type="compositionally biased region" description="Polar residues" evidence="6">
    <location>
        <begin position="43"/>
        <end position="54"/>
    </location>
</feature>
<feature type="domain" description="CENP-T/Histone H4 histone fold" evidence="7">
    <location>
        <begin position="660"/>
        <end position="756"/>
    </location>
</feature>
<evidence type="ECO:0000256" key="4">
    <source>
        <dbReference type="ARBA" id="ARBA00022454"/>
    </source>
</evidence>
<dbReference type="GO" id="GO:0000278">
    <property type="term" value="P:mitotic cell cycle"/>
    <property type="evidence" value="ECO:0007669"/>
    <property type="project" value="TreeGrafter"/>
</dbReference>
<dbReference type="PANTHER" id="PTHR46904">
    <property type="entry name" value="CENTROMERE PROTEIN T"/>
    <property type="match status" value="1"/>
</dbReference>
<dbReference type="EMBL" id="JAEAOA010000434">
    <property type="protein sequence ID" value="KAK3596648.1"/>
    <property type="molecule type" value="Genomic_DNA"/>
</dbReference>
<evidence type="ECO:0000256" key="6">
    <source>
        <dbReference type="SAM" id="MobiDB-lite"/>
    </source>
</evidence>
<dbReference type="GO" id="GO:0005634">
    <property type="term" value="C:nucleus"/>
    <property type="evidence" value="ECO:0007669"/>
    <property type="project" value="UniProtKB-SubCell"/>
</dbReference>
<dbReference type="GO" id="GO:0046982">
    <property type="term" value="F:protein heterodimerization activity"/>
    <property type="evidence" value="ECO:0007669"/>
    <property type="project" value="InterPro"/>
</dbReference>
<evidence type="ECO:0000259" key="7">
    <source>
        <dbReference type="Pfam" id="PF15511"/>
    </source>
</evidence>
<dbReference type="AlphaFoldDB" id="A0AAE0SS77"/>
<feature type="region of interest" description="Disordered" evidence="6">
    <location>
        <begin position="269"/>
        <end position="305"/>
    </location>
</feature>
<dbReference type="GO" id="GO:0007059">
    <property type="term" value="P:chromosome segregation"/>
    <property type="evidence" value="ECO:0007669"/>
    <property type="project" value="TreeGrafter"/>
</dbReference>
<gene>
    <name evidence="8" type="ORF">CHS0354_006197</name>
</gene>
<reference evidence="8" key="3">
    <citation type="submission" date="2023-05" db="EMBL/GenBank/DDBJ databases">
        <authorList>
            <person name="Smith C.H."/>
        </authorList>
    </citation>
    <scope>NUCLEOTIDE SEQUENCE</scope>
    <source>
        <strain evidence="8">CHS0354</strain>
        <tissue evidence="8">Mantle</tissue>
    </source>
</reference>
<dbReference type="InterPro" id="IPR009072">
    <property type="entry name" value="Histone-fold"/>
</dbReference>
<organism evidence="8 9">
    <name type="scientific">Potamilus streckersoni</name>
    <dbReference type="NCBI Taxonomy" id="2493646"/>
    <lineage>
        <taxon>Eukaryota</taxon>
        <taxon>Metazoa</taxon>
        <taxon>Spiralia</taxon>
        <taxon>Lophotrochozoa</taxon>
        <taxon>Mollusca</taxon>
        <taxon>Bivalvia</taxon>
        <taxon>Autobranchia</taxon>
        <taxon>Heteroconchia</taxon>
        <taxon>Palaeoheterodonta</taxon>
        <taxon>Unionida</taxon>
        <taxon>Unionoidea</taxon>
        <taxon>Unionidae</taxon>
        <taxon>Ambleminae</taxon>
        <taxon>Lampsilini</taxon>
        <taxon>Potamilus</taxon>
    </lineage>
</organism>
<accession>A0AAE0SS77</accession>
<feature type="region of interest" description="Disordered" evidence="6">
    <location>
        <begin position="24"/>
        <end position="54"/>
    </location>
</feature>
<dbReference type="InterPro" id="IPR028255">
    <property type="entry name" value="CENP-T"/>
</dbReference>
<dbReference type="PANTHER" id="PTHR46904:SF1">
    <property type="entry name" value="CENTROMERE PROTEIN T"/>
    <property type="match status" value="1"/>
</dbReference>
<keyword evidence="9" id="KW-1185">Reference proteome</keyword>
<reference evidence="8" key="1">
    <citation type="journal article" date="2021" name="Genome Biol. Evol.">
        <title>A High-Quality Reference Genome for a Parasitic Bivalve with Doubly Uniparental Inheritance (Bivalvia: Unionida).</title>
        <authorList>
            <person name="Smith C.H."/>
        </authorList>
    </citation>
    <scope>NUCLEOTIDE SEQUENCE</scope>
    <source>
        <strain evidence="8">CHS0354</strain>
    </source>
</reference>